<dbReference type="GO" id="GO:0008726">
    <property type="term" value="F:alkanesulfonate monooxygenase activity"/>
    <property type="evidence" value="ECO:0007669"/>
    <property type="project" value="TreeGrafter"/>
</dbReference>
<feature type="domain" description="Luciferase-like" evidence="5">
    <location>
        <begin position="15"/>
        <end position="245"/>
    </location>
</feature>
<accession>A0A0R2PTH5</accession>
<dbReference type="Proteomes" id="UP000050874">
    <property type="component" value="Unassembled WGS sequence"/>
</dbReference>
<sequence>MKLVLGLFGLENFYGGDIKSYIEIAQMGEELGFDSVSVTDHVVMGKNLHKYPFGQFPMPSDAPWYEPLTLLTMIGANTTSINLATAILIAPLRSPALLAKTAASLDAMSNGRLELGVGLGWQQEEYEASGIAFENRAKIFWETLDICKLLWEGGPVSYQGEMFEFNDIWCQPKPAQGRDIPLLFGVKMTESNALKIAKVGHGWIPIKTSRDFISEGRAMLEKAFQEEGRQDKPRIRGQLPTCLDSNGVPSVDLTLKELEKSMDAGLGEIEVFPINFAQSPEHLREVLELIAELKK</sequence>
<dbReference type="Pfam" id="PF00296">
    <property type="entry name" value="Bac_luciferase"/>
    <property type="match status" value="1"/>
</dbReference>
<keyword evidence="1" id="KW-0285">Flavoprotein</keyword>
<dbReference type="InterPro" id="IPR036661">
    <property type="entry name" value="Luciferase-like_sf"/>
</dbReference>
<dbReference type="GO" id="GO:0046306">
    <property type="term" value="P:alkanesulfonate catabolic process"/>
    <property type="evidence" value="ECO:0007669"/>
    <property type="project" value="TreeGrafter"/>
</dbReference>
<evidence type="ECO:0000313" key="6">
    <source>
        <dbReference type="EMBL" id="KRO40283.1"/>
    </source>
</evidence>
<dbReference type="Gene3D" id="3.20.20.30">
    <property type="entry name" value="Luciferase-like domain"/>
    <property type="match status" value="1"/>
</dbReference>
<dbReference type="InterPro" id="IPR019921">
    <property type="entry name" value="Lucif-like_OxRdtase_Rv2161c"/>
</dbReference>
<dbReference type="InterPro" id="IPR011251">
    <property type="entry name" value="Luciferase-like_dom"/>
</dbReference>
<protein>
    <recommendedName>
        <fullName evidence="5">Luciferase-like domain-containing protein</fullName>
    </recommendedName>
</protein>
<dbReference type="SUPFAM" id="SSF51679">
    <property type="entry name" value="Bacterial luciferase-like"/>
    <property type="match status" value="1"/>
</dbReference>
<reference evidence="7" key="1">
    <citation type="submission" date="2015-10" db="EMBL/GenBank/DDBJ databases">
        <title>Metagenome-Assembled Genomes uncover a global brackish microbiome.</title>
        <authorList>
            <person name="Hugerth L.W."/>
            <person name="Larsson J."/>
            <person name="Alneberg J."/>
            <person name="Lindh M.V."/>
            <person name="Legrand C."/>
            <person name="Pinhassi J."/>
            <person name="Andersson A."/>
        </authorList>
    </citation>
    <scope>NUCLEOTIDE SEQUENCE [LARGE SCALE GENOMIC DNA]</scope>
</reference>
<evidence type="ECO:0000256" key="2">
    <source>
        <dbReference type="ARBA" id="ARBA00022643"/>
    </source>
</evidence>
<evidence type="ECO:0000256" key="4">
    <source>
        <dbReference type="ARBA" id="ARBA00023033"/>
    </source>
</evidence>
<dbReference type="InterPro" id="IPR050172">
    <property type="entry name" value="SsuD_RutA_monooxygenase"/>
</dbReference>
<dbReference type="PANTHER" id="PTHR42847">
    <property type="entry name" value="ALKANESULFONATE MONOOXYGENASE"/>
    <property type="match status" value="1"/>
</dbReference>
<comment type="caution">
    <text evidence="6">The sequence shown here is derived from an EMBL/GenBank/DDBJ whole genome shotgun (WGS) entry which is preliminary data.</text>
</comment>
<keyword evidence="2" id="KW-0288">FMN</keyword>
<evidence type="ECO:0000256" key="3">
    <source>
        <dbReference type="ARBA" id="ARBA00023002"/>
    </source>
</evidence>
<gene>
    <name evidence="6" type="ORF">ABR63_08655</name>
</gene>
<proteinExistence type="predicted"/>
<evidence type="ECO:0000259" key="5">
    <source>
        <dbReference type="Pfam" id="PF00296"/>
    </source>
</evidence>
<dbReference type="AlphaFoldDB" id="A0A0R2PTH5"/>
<evidence type="ECO:0000256" key="1">
    <source>
        <dbReference type="ARBA" id="ARBA00022630"/>
    </source>
</evidence>
<organism evidence="6 7">
    <name type="scientific">SAR86 cluster bacterium BACL1 MAG-120920-bin57</name>
    <dbReference type="NCBI Taxonomy" id="1655571"/>
    <lineage>
        <taxon>Bacteria</taxon>
        <taxon>Pseudomonadati</taxon>
        <taxon>Pseudomonadota</taxon>
        <taxon>Gammaproteobacteria</taxon>
        <taxon>SAR86 cluster</taxon>
    </lineage>
</organism>
<dbReference type="PANTHER" id="PTHR42847:SF4">
    <property type="entry name" value="ALKANESULFONATE MONOOXYGENASE-RELATED"/>
    <property type="match status" value="1"/>
</dbReference>
<evidence type="ECO:0000313" key="7">
    <source>
        <dbReference type="Proteomes" id="UP000050874"/>
    </source>
</evidence>
<name>A0A0R2PTH5_9GAMM</name>
<keyword evidence="3" id="KW-0560">Oxidoreductase</keyword>
<dbReference type="EMBL" id="LIAV01000144">
    <property type="protein sequence ID" value="KRO40283.1"/>
    <property type="molecule type" value="Genomic_DNA"/>
</dbReference>
<dbReference type="NCBIfam" id="TIGR03619">
    <property type="entry name" value="F420_Rv2161c"/>
    <property type="match status" value="1"/>
</dbReference>
<keyword evidence="4" id="KW-0503">Monooxygenase</keyword>